<evidence type="ECO:0008006" key="3">
    <source>
        <dbReference type="Google" id="ProtNLM"/>
    </source>
</evidence>
<sequence length="314" mass="35736">MATSLLEKTGNLNILFLKHDLRDEYLPSWVPQWLDLQDIRSRDWIDYMIRRSTSTDVDPLICDLPRVEDGVLSVRGKVLDILASVTTPCYPGSPLAAPLQAATTYESRPTPYGCDDNIYFAIAKSLCFGLKLSGSSLAKHIIDQRMNISKSLRGRLGYWLADNQGFRVGGKGLSFWTRETWGDMPRTNSYWLQHSSLATGLLNWSLGLSNGEIARPTAANDDDLRFYKEVDDGLYTFSTAQMRLSITERGLIGVVTREASRGDIFVRLEGCERLIVLRKAQRNDRWVVVGEGWLCTDHTRFREVEPEFRWFDIV</sequence>
<dbReference type="VEuPathDB" id="FungiDB:FVEG_16145"/>
<gene>
    <name evidence="1" type="ORF">FVEG_16145</name>
</gene>
<evidence type="ECO:0000313" key="1">
    <source>
        <dbReference type="EMBL" id="EWG47510.1"/>
    </source>
</evidence>
<dbReference type="RefSeq" id="XP_018753701.1">
    <property type="nucleotide sequence ID" value="XM_018905383.1"/>
</dbReference>
<accession>W7MIT4</accession>
<protein>
    <recommendedName>
        <fullName evidence="3">Heterokaryon incompatibility domain-containing protein</fullName>
    </recommendedName>
</protein>
<proteinExistence type="predicted"/>
<dbReference type="KEGG" id="fvr:FVEG_16145"/>
<dbReference type="Proteomes" id="UP000009096">
    <property type="component" value="Chromosome 8"/>
</dbReference>
<keyword evidence="2" id="KW-1185">Reference proteome</keyword>
<name>W7MIT4_GIBM7</name>
<dbReference type="EMBL" id="DS022250">
    <property type="protein sequence ID" value="EWG47510.1"/>
    <property type="molecule type" value="Genomic_DNA"/>
</dbReference>
<dbReference type="AlphaFoldDB" id="W7MIT4"/>
<dbReference type="OrthoDB" id="4850726at2759"/>
<evidence type="ECO:0000313" key="2">
    <source>
        <dbReference type="Proteomes" id="UP000009096"/>
    </source>
</evidence>
<organism evidence="1 2">
    <name type="scientific">Gibberella moniliformis (strain M3125 / FGSC 7600)</name>
    <name type="common">Maize ear and stalk rot fungus</name>
    <name type="synonym">Fusarium verticillioides</name>
    <dbReference type="NCBI Taxonomy" id="334819"/>
    <lineage>
        <taxon>Eukaryota</taxon>
        <taxon>Fungi</taxon>
        <taxon>Dikarya</taxon>
        <taxon>Ascomycota</taxon>
        <taxon>Pezizomycotina</taxon>
        <taxon>Sordariomycetes</taxon>
        <taxon>Hypocreomycetidae</taxon>
        <taxon>Hypocreales</taxon>
        <taxon>Nectriaceae</taxon>
        <taxon>Fusarium</taxon>
        <taxon>Fusarium fujikuroi species complex</taxon>
    </lineage>
</organism>
<dbReference type="GeneID" id="30073021"/>
<dbReference type="EMBL" id="CM000585">
    <property type="protein sequence ID" value="EWG47510.1"/>
    <property type="molecule type" value="Genomic_DNA"/>
</dbReference>
<reference evidence="1 2" key="1">
    <citation type="journal article" date="2010" name="Nature">
        <title>Comparative genomics reveals mobile pathogenicity chromosomes in Fusarium.</title>
        <authorList>
            <person name="Ma L.J."/>
            <person name="van der Does H.C."/>
            <person name="Borkovich K.A."/>
            <person name="Coleman J.J."/>
            <person name="Daboussi M.J."/>
            <person name="Di Pietro A."/>
            <person name="Dufresne M."/>
            <person name="Freitag M."/>
            <person name="Grabherr M."/>
            <person name="Henrissat B."/>
            <person name="Houterman P.M."/>
            <person name="Kang S."/>
            <person name="Shim W.B."/>
            <person name="Woloshuk C."/>
            <person name="Xie X."/>
            <person name="Xu J.R."/>
            <person name="Antoniw J."/>
            <person name="Baker S.E."/>
            <person name="Bluhm B.H."/>
            <person name="Breakspear A."/>
            <person name="Brown D.W."/>
            <person name="Butchko R.A."/>
            <person name="Chapman S."/>
            <person name="Coulson R."/>
            <person name="Coutinho P.M."/>
            <person name="Danchin E.G."/>
            <person name="Diener A."/>
            <person name="Gale L.R."/>
            <person name="Gardiner D.M."/>
            <person name="Goff S."/>
            <person name="Hammond-Kosack K.E."/>
            <person name="Hilburn K."/>
            <person name="Hua-Van A."/>
            <person name="Jonkers W."/>
            <person name="Kazan K."/>
            <person name="Kodira C.D."/>
            <person name="Koehrsen M."/>
            <person name="Kumar L."/>
            <person name="Lee Y.H."/>
            <person name="Li L."/>
            <person name="Manners J.M."/>
            <person name="Miranda-Saavedra D."/>
            <person name="Mukherjee M."/>
            <person name="Park G."/>
            <person name="Park J."/>
            <person name="Park S.Y."/>
            <person name="Proctor R.H."/>
            <person name="Regev A."/>
            <person name="Ruiz-Roldan M.C."/>
            <person name="Sain D."/>
            <person name="Sakthikumar S."/>
            <person name="Sykes S."/>
            <person name="Schwartz D.C."/>
            <person name="Turgeon B.G."/>
            <person name="Wapinski I."/>
            <person name="Yoder O."/>
            <person name="Young S."/>
            <person name="Zeng Q."/>
            <person name="Zhou S."/>
            <person name="Galagan J."/>
            <person name="Cuomo C.A."/>
            <person name="Kistler H.C."/>
            <person name="Rep M."/>
        </authorList>
    </citation>
    <scope>NUCLEOTIDE SEQUENCE [LARGE SCALE GENOMIC DNA]</scope>
    <source>
        <strain evidence="2">M3125 / FGSC 7600</strain>
    </source>
</reference>